<evidence type="ECO:0000256" key="3">
    <source>
        <dbReference type="RuleBase" id="RU362026"/>
    </source>
</evidence>
<organism evidence="5 6">
    <name type="scientific">Campylobacter majalis</name>
    <dbReference type="NCBI Taxonomy" id="2790656"/>
    <lineage>
        <taxon>Bacteria</taxon>
        <taxon>Pseudomonadati</taxon>
        <taxon>Campylobacterota</taxon>
        <taxon>Epsilonproteobacteria</taxon>
        <taxon>Campylobacterales</taxon>
        <taxon>Campylobacteraceae</taxon>
        <taxon>Campylobacter</taxon>
    </lineage>
</organism>
<dbReference type="EMBL" id="CAJHOF010000018">
    <property type="protein sequence ID" value="CAD7289550.1"/>
    <property type="molecule type" value="Genomic_DNA"/>
</dbReference>
<dbReference type="InterPro" id="IPR001091">
    <property type="entry name" value="RM_Methyltransferase"/>
</dbReference>
<dbReference type="PANTHER" id="PTHR13370">
    <property type="entry name" value="RNA METHYLASE-RELATED"/>
    <property type="match status" value="1"/>
</dbReference>
<dbReference type="PRINTS" id="PR00508">
    <property type="entry name" value="S21N4MTFRASE"/>
</dbReference>
<feature type="domain" description="DNA methylase N-4/N-6" evidence="4">
    <location>
        <begin position="20"/>
        <end position="236"/>
    </location>
</feature>
<keyword evidence="6" id="KW-1185">Reference proteome</keyword>
<proteinExistence type="inferred from homology"/>
<evidence type="ECO:0000256" key="1">
    <source>
        <dbReference type="ARBA" id="ARBA00022603"/>
    </source>
</evidence>
<dbReference type="InterPro" id="IPR029063">
    <property type="entry name" value="SAM-dependent_MTases_sf"/>
</dbReference>
<dbReference type="Proteomes" id="UP000789803">
    <property type="component" value="Unassembled WGS sequence"/>
</dbReference>
<gene>
    <name evidence="5" type="primary">dpnA</name>
    <name evidence="5" type="ORF">LMG7974_01627</name>
</gene>
<evidence type="ECO:0000259" key="4">
    <source>
        <dbReference type="Pfam" id="PF01555"/>
    </source>
</evidence>
<reference evidence="5 6" key="1">
    <citation type="submission" date="2020-11" db="EMBL/GenBank/DDBJ databases">
        <authorList>
            <person name="Peeters C."/>
        </authorList>
    </citation>
    <scope>NUCLEOTIDE SEQUENCE [LARGE SCALE GENOMIC DNA]</scope>
    <source>
        <strain evidence="5 6">LMG 7974</strain>
    </source>
</reference>
<comment type="caution">
    <text evidence="5">The sequence shown here is derived from an EMBL/GenBank/DDBJ whole genome shotgun (WGS) entry which is preliminary data.</text>
</comment>
<dbReference type="Pfam" id="PF01555">
    <property type="entry name" value="N6_N4_Mtase"/>
    <property type="match status" value="1"/>
</dbReference>
<dbReference type="GO" id="GO:0009007">
    <property type="term" value="F:site-specific DNA-methyltransferase (adenine-specific) activity"/>
    <property type="evidence" value="ECO:0007669"/>
    <property type="project" value="UniProtKB-EC"/>
</dbReference>
<dbReference type="GO" id="GO:0032259">
    <property type="term" value="P:methylation"/>
    <property type="evidence" value="ECO:0007669"/>
    <property type="project" value="UniProtKB-KW"/>
</dbReference>
<dbReference type="PANTHER" id="PTHR13370:SF3">
    <property type="entry name" value="TRNA (GUANINE(10)-N2)-METHYLTRANSFERASE HOMOLOG"/>
    <property type="match status" value="1"/>
</dbReference>
<keyword evidence="1 5" id="KW-0489">Methyltransferase</keyword>
<dbReference type="Gene3D" id="3.40.50.150">
    <property type="entry name" value="Vaccinia Virus protein VP39"/>
    <property type="match status" value="1"/>
</dbReference>
<dbReference type="RefSeq" id="WP_229933405.1">
    <property type="nucleotide sequence ID" value="NZ_CAJHOF010000018.1"/>
</dbReference>
<evidence type="ECO:0000313" key="5">
    <source>
        <dbReference type="EMBL" id="CAD7289550.1"/>
    </source>
</evidence>
<dbReference type="EC" id="2.1.1.-" evidence="3"/>
<accession>A0ABN7KAR2</accession>
<evidence type="ECO:0000313" key="6">
    <source>
        <dbReference type="Proteomes" id="UP000789803"/>
    </source>
</evidence>
<comment type="similarity">
    <text evidence="3">Belongs to the N(4)/N(6)-methyltransferase family.</text>
</comment>
<evidence type="ECO:0000256" key="2">
    <source>
        <dbReference type="ARBA" id="ARBA00022679"/>
    </source>
</evidence>
<name>A0ABN7KAR2_9BACT</name>
<keyword evidence="2 5" id="KW-0808">Transferase</keyword>
<protein>
    <recommendedName>
        <fullName evidence="3">Methyltransferase</fullName>
        <ecNumber evidence="3">2.1.1.-</ecNumber>
    </recommendedName>
</protein>
<dbReference type="InterPro" id="IPR002941">
    <property type="entry name" value="DNA_methylase_N4/N6"/>
</dbReference>
<dbReference type="SUPFAM" id="SSF53335">
    <property type="entry name" value="S-adenosyl-L-methionine-dependent methyltransferases"/>
    <property type="match status" value="1"/>
</dbReference>
<sequence length="249" mass="28750">MKLFNDNFQNFKRYGIPKEQLIIADIPYNLGVNAYASNPEWYINGDKKQGKSKKAKKAFFDTDFNFNLAEFMHFATKMLRPEPKETSKAGAMLIFCSFEQQMPLIQLAKRYGFKGYRNLVFKKPSSGEVLKANMRIVGNCEYGILFYRDKLPKFNNNGKMIMNCMDFMRDNGEYPKIHPTQKPVRLLEHLISLFTDVGDVVIDPCCGSGSTLIAADNLGRKAFGFEIKKEFCKAFNEKMLKNRQLKFVF</sequence>